<dbReference type="InterPro" id="IPR037152">
    <property type="entry name" value="L-asparaginase_N_sf"/>
</dbReference>
<feature type="binding site" evidence="5">
    <location>
        <begin position="91"/>
        <end position="92"/>
    </location>
    <ligand>
        <name>substrate</name>
    </ligand>
</feature>
<evidence type="ECO:0000256" key="2">
    <source>
        <dbReference type="ARBA" id="ARBA00012920"/>
    </source>
</evidence>
<dbReference type="InterPro" id="IPR027474">
    <property type="entry name" value="L-asparaginase_N"/>
</dbReference>
<dbReference type="GO" id="GO:0006520">
    <property type="term" value="P:amino acid metabolic process"/>
    <property type="evidence" value="ECO:0007669"/>
    <property type="project" value="InterPro"/>
</dbReference>
<dbReference type="PROSITE" id="PS51732">
    <property type="entry name" value="ASN_GLN_ASE_3"/>
    <property type="match status" value="1"/>
</dbReference>
<dbReference type="SUPFAM" id="SSF53774">
    <property type="entry name" value="Glutaminase/Asparaginase"/>
    <property type="match status" value="1"/>
</dbReference>
<feature type="domain" description="L-asparaginase N-terminal" evidence="8">
    <location>
        <begin position="4"/>
        <end position="168"/>
    </location>
</feature>
<dbReference type="OrthoDB" id="9788068at2"/>
<dbReference type="PIRSF" id="PIRSF500176">
    <property type="entry name" value="L_ASNase"/>
    <property type="match status" value="1"/>
</dbReference>
<dbReference type="EC" id="3.5.1.1" evidence="2"/>
<dbReference type="PANTHER" id="PTHR11707:SF28">
    <property type="entry name" value="60 KDA LYSOPHOSPHOLIPASE"/>
    <property type="match status" value="1"/>
</dbReference>
<dbReference type="PIRSF" id="PIRSF001220">
    <property type="entry name" value="L-ASNase_gatD"/>
    <property type="match status" value="1"/>
</dbReference>
<comment type="caution">
    <text evidence="9">The sequence shown here is derived from an EMBL/GenBank/DDBJ whole genome shotgun (WGS) entry which is preliminary data.</text>
</comment>
<comment type="similarity">
    <text evidence="1">Belongs to the asparaginase 1 family.</text>
</comment>
<dbReference type="EMBL" id="MIJE01000001">
    <property type="protein sequence ID" value="OEF98389.1"/>
    <property type="molecule type" value="Genomic_DNA"/>
</dbReference>
<evidence type="ECO:0000256" key="7">
    <source>
        <dbReference type="PROSITE-ProRule" id="PRU10100"/>
    </source>
</evidence>
<dbReference type="Gene3D" id="3.40.50.1170">
    <property type="entry name" value="L-asparaginase, N-terminal domain"/>
    <property type="match status" value="1"/>
</dbReference>
<evidence type="ECO:0000256" key="6">
    <source>
        <dbReference type="PROSITE-ProRule" id="PRU10099"/>
    </source>
</evidence>
<evidence type="ECO:0000313" key="9">
    <source>
        <dbReference type="EMBL" id="OEF98389.1"/>
    </source>
</evidence>
<dbReference type="InterPro" id="IPR036152">
    <property type="entry name" value="Asp/glu_Ase-like_sf"/>
</dbReference>
<evidence type="ECO:0000256" key="1">
    <source>
        <dbReference type="ARBA" id="ARBA00010518"/>
    </source>
</evidence>
<dbReference type="PRINTS" id="PR00139">
    <property type="entry name" value="ASNGLNASE"/>
</dbReference>
<evidence type="ECO:0000256" key="5">
    <source>
        <dbReference type="PIRSR" id="PIRSR001220-2"/>
    </source>
</evidence>
<feature type="binding site" evidence="5">
    <location>
        <position position="57"/>
    </location>
    <ligand>
        <name>substrate</name>
    </ligand>
</feature>
<dbReference type="Proteomes" id="UP000094296">
    <property type="component" value="Unassembled WGS sequence"/>
</dbReference>
<dbReference type="InterPro" id="IPR020827">
    <property type="entry name" value="Asparaginase/glutaminase_AS1"/>
</dbReference>
<dbReference type="AlphaFoldDB" id="A0A1E5G5K9"/>
<evidence type="ECO:0000256" key="4">
    <source>
        <dbReference type="PIRSR" id="PIRSR001220-1"/>
    </source>
</evidence>
<dbReference type="InterPro" id="IPR006034">
    <property type="entry name" value="Asparaginase/glutaminase-like"/>
</dbReference>
<keyword evidence="10" id="KW-1185">Reference proteome</keyword>
<dbReference type="STRING" id="766136.BHF68_01545"/>
<dbReference type="PANTHER" id="PTHR11707">
    <property type="entry name" value="L-ASPARAGINASE"/>
    <property type="match status" value="1"/>
</dbReference>
<accession>A0A1E5G5K9</accession>
<dbReference type="InterPro" id="IPR027475">
    <property type="entry name" value="Asparaginase/glutaminase_AS2"/>
</dbReference>
<dbReference type="RefSeq" id="WP_069641881.1">
    <property type="nucleotide sequence ID" value="NZ_MIJE01000001.1"/>
</dbReference>
<feature type="active site" evidence="7">
    <location>
        <position position="91"/>
    </location>
</feature>
<gene>
    <name evidence="9" type="ORF">BHF68_01545</name>
</gene>
<dbReference type="InterPro" id="IPR027473">
    <property type="entry name" value="L-asparaginase_C"/>
</dbReference>
<evidence type="ECO:0000256" key="3">
    <source>
        <dbReference type="ARBA" id="ARBA00049366"/>
    </source>
</evidence>
<organism evidence="9 10">
    <name type="scientific">Desulfuribacillus alkaliarsenatis</name>
    <dbReference type="NCBI Taxonomy" id="766136"/>
    <lineage>
        <taxon>Bacteria</taxon>
        <taxon>Bacillati</taxon>
        <taxon>Bacillota</taxon>
        <taxon>Desulfuribacillia</taxon>
        <taxon>Desulfuribacillales</taxon>
        <taxon>Desulfuribacillaceae</taxon>
        <taxon>Desulfuribacillus</taxon>
    </lineage>
</organism>
<dbReference type="Gene3D" id="3.40.50.40">
    <property type="match status" value="1"/>
</dbReference>
<name>A0A1E5G5K9_9FIRM</name>
<dbReference type="SMART" id="SM00870">
    <property type="entry name" value="Asparaginase"/>
    <property type="match status" value="1"/>
</dbReference>
<reference evidence="9 10" key="1">
    <citation type="submission" date="2016-09" db="EMBL/GenBank/DDBJ databases">
        <title>Draft genome sequence for the type strain of Desulfuribacillus alkaliarsenatis AHT28, an obligately anaerobic, sulfidogenic bacterium isolated from Russian soda lake sediments.</title>
        <authorList>
            <person name="Abin C.A."/>
            <person name="Hollibaugh J.T."/>
        </authorList>
    </citation>
    <scope>NUCLEOTIDE SEQUENCE [LARGE SCALE GENOMIC DNA]</scope>
    <source>
        <strain evidence="9 10">AHT28</strain>
    </source>
</reference>
<comment type="catalytic activity">
    <reaction evidence="3">
        <text>L-asparagine + H2O = L-aspartate + NH4(+)</text>
        <dbReference type="Rhea" id="RHEA:21016"/>
        <dbReference type="ChEBI" id="CHEBI:15377"/>
        <dbReference type="ChEBI" id="CHEBI:28938"/>
        <dbReference type="ChEBI" id="CHEBI:29991"/>
        <dbReference type="ChEBI" id="CHEBI:58048"/>
        <dbReference type="EC" id="3.5.1.1"/>
    </reaction>
</comment>
<feature type="active site" evidence="6">
    <location>
        <position position="12"/>
    </location>
</feature>
<feature type="active site" description="O-isoaspartyl threonine intermediate" evidence="4">
    <location>
        <position position="12"/>
    </location>
</feature>
<dbReference type="PROSITE" id="PS00144">
    <property type="entry name" value="ASN_GLN_ASE_1"/>
    <property type="match status" value="1"/>
</dbReference>
<protein>
    <recommendedName>
        <fullName evidence="2">asparaginase</fullName>
        <ecNumber evidence="2">3.5.1.1</ecNumber>
    </recommendedName>
</protein>
<proteinExistence type="inferred from homology"/>
<dbReference type="PROSITE" id="PS00917">
    <property type="entry name" value="ASN_GLN_ASE_2"/>
    <property type="match status" value="1"/>
</dbReference>
<evidence type="ECO:0000259" key="8">
    <source>
        <dbReference type="Pfam" id="PF00710"/>
    </source>
</evidence>
<evidence type="ECO:0000313" key="10">
    <source>
        <dbReference type="Proteomes" id="UP000094296"/>
    </source>
</evidence>
<dbReference type="GO" id="GO:0004067">
    <property type="term" value="F:asparaginase activity"/>
    <property type="evidence" value="ECO:0007669"/>
    <property type="project" value="UniProtKB-UniRule"/>
</dbReference>
<dbReference type="Pfam" id="PF00710">
    <property type="entry name" value="Asparaginase"/>
    <property type="match status" value="1"/>
</dbReference>
<sequence length="352" mass="39587">MKQILLMITGGTIGSAVKGEGIDVAPNATNILLDLFNEHYDRSEVEFTIRQPLQILSENIVPADWQLLIDALNVELAKNDNYDGVIITHGTDTLPYTAAAMSYLFADTKIPIVLIASNQPIKNEQTDGFVNFVSAVDLIANNPIPKVVCIFQNRDKQVNVYLGTRMMQSLAFIHDYDIFPELNLGIMSQGRLEIQKSKHTNETIFKNSNNNNFKNFNNRFSDEILYIKPYPGLRYDYLKSIITDERAQKPKAILHDLYHSGTAATMGEYSVVDFINSAIKQGIDCYVTSIEKKPLDYATTNDILSTGVVPIYNMLTEAALPKLMLAYGNQFNKTQIEFFLNEQTVAAEHLKL</sequence>